<dbReference type="Proteomes" id="UP000054561">
    <property type="component" value="Unassembled WGS sequence"/>
</dbReference>
<dbReference type="EMBL" id="KQ001667">
    <property type="protein sequence ID" value="KJP87949.1"/>
    <property type="molecule type" value="Genomic_DNA"/>
</dbReference>
<dbReference type="OMA" id="MPVQYPA"/>
<dbReference type="InterPro" id="IPR028896">
    <property type="entry name" value="GcvT/YgfZ/DmdA"/>
</dbReference>
<organism evidence="4 5">
    <name type="scientific">Plasmodium fragile</name>
    <dbReference type="NCBI Taxonomy" id="5857"/>
    <lineage>
        <taxon>Eukaryota</taxon>
        <taxon>Sar</taxon>
        <taxon>Alveolata</taxon>
        <taxon>Apicomplexa</taxon>
        <taxon>Aconoidasida</taxon>
        <taxon>Haemosporida</taxon>
        <taxon>Plasmodiidae</taxon>
        <taxon>Plasmodium</taxon>
        <taxon>Plasmodium (Plasmodium)</taxon>
    </lineage>
</organism>
<protein>
    <submittedName>
        <fullName evidence="4">Glycine cleavage system T protein</fullName>
    </submittedName>
</protein>
<feature type="domain" description="Aminomethyltransferase C-terminal" evidence="3">
    <location>
        <begin position="314"/>
        <end position="393"/>
    </location>
</feature>
<dbReference type="PANTHER" id="PTHR43757">
    <property type="entry name" value="AMINOMETHYLTRANSFERASE"/>
    <property type="match status" value="1"/>
</dbReference>
<evidence type="ECO:0000313" key="4">
    <source>
        <dbReference type="EMBL" id="KJP87949.1"/>
    </source>
</evidence>
<dbReference type="OrthoDB" id="10263536at2759"/>
<evidence type="ECO:0000259" key="3">
    <source>
        <dbReference type="Pfam" id="PF08669"/>
    </source>
</evidence>
<reference evidence="4 5" key="1">
    <citation type="submission" date="2014-03" db="EMBL/GenBank/DDBJ databases">
        <title>The Genome Sequence of Plasmodium fragile nilgiri.</title>
        <authorList>
            <consortium name="The Broad Institute Genomics Platform"/>
            <consortium name="The Broad Institute Genome Sequencing Center for Infectious Disease"/>
            <person name="Neafsey D."/>
            <person name="Duraisingh M."/>
            <person name="Young S.K."/>
            <person name="Zeng Q."/>
            <person name="Gargeya S."/>
            <person name="Abouelleil A."/>
            <person name="Alvarado L."/>
            <person name="Chapman S.B."/>
            <person name="Gainer-Dewar J."/>
            <person name="Goldberg J."/>
            <person name="Griggs A."/>
            <person name="Gujja S."/>
            <person name="Hansen M."/>
            <person name="Howarth C."/>
            <person name="Imamovic A."/>
            <person name="Larimer J."/>
            <person name="Pearson M."/>
            <person name="Poon T.W."/>
            <person name="Priest M."/>
            <person name="Roberts A."/>
            <person name="Saif S."/>
            <person name="Shea T."/>
            <person name="Sykes S."/>
            <person name="Wortman J."/>
            <person name="Nusbaum C."/>
            <person name="Birren B."/>
        </authorList>
    </citation>
    <scope>NUCLEOTIDE SEQUENCE [LARGE SCALE GENOMIC DNA]</scope>
    <source>
        <strain evidence="5">nilgiri</strain>
    </source>
</reference>
<feature type="domain" description="GCVT N-terminal" evidence="2">
    <location>
        <begin position="32"/>
        <end position="287"/>
    </location>
</feature>
<gene>
    <name evidence="4" type="ORF">AK88_02383</name>
</gene>
<dbReference type="PANTHER" id="PTHR43757:SF2">
    <property type="entry name" value="AMINOMETHYLTRANSFERASE, MITOCHONDRIAL"/>
    <property type="match status" value="1"/>
</dbReference>
<dbReference type="SUPFAM" id="SSF101790">
    <property type="entry name" value="Aminomethyltransferase beta-barrel domain"/>
    <property type="match status" value="1"/>
</dbReference>
<dbReference type="Gene3D" id="3.30.1360.120">
    <property type="entry name" value="Probable tRNA modification gtpase trme, domain 1"/>
    <property type="match status" value="1"/>
</dbReference>
<dbReference type="AlphaFoldDB" id="A0A0D9QLM8"/>
<dbReference type="Gene3D" id="2.40.30.110">
    <property type="entry name" value="Aminomethyltransferase beta-barrel domains"/>
    <property type="match status" value="1"/>
</dbReference>
<sequence length="400" mass="45793">MQILCRRQKRLPGVRYFSSGNKQKEEVRKTILYDVHKKNNAIFKIQSGYYLPNEYKDYTLITSHLHTRSSCSLFDYTYRPILKISGADKINFLEKYVGSDIKGLWENECRISLLLNEKGGIIDDIVIILRENHLLLYLNIQCKNKVFSYLKEKLLENTKLDVKVEEYTSHSSICIQGSKSANVLNEIIGDDTYLENCSFMSSNITKLNNIEGCVLNRYTCTGEDGFDILVPNKHVQELYECILNNSLVKPGGLEVLNTLRLESGFCVYGKDINENLTPIESNYKWVLGQRRLKELDFNGAHIIMNQIKNGTTIKRVGIIMNSTIVPKENSKIYTNENAHEEIGYITSSVFSPLLQKPIAMGYVKTEHTAVNNLIKVECLNKLEVAQISKMPFVPLSIYKM</sequence>
<dbReference type="GO" id="GO:0005739">
    <property type="term" value="C:mitochondrion"/>
    <property type="evidence" value="ECO:0007669"/>
    <property type="project" value="TreeGrafter"/>
</dbReference>
<evidence type="ECO:0000259" key="2">
    <source>
        <dbReference type="Pfam" id="PF01571"/>
    </source>
</evidence>
<dbReference type="VEuPathDB" id="PlasmoDB:AK88_02383"/>
<dbReference type="InterPro" id="IPR027266">
    <property type="entry name" value="TrmE/GcvT-like"/>
</dbReference>
<keyword evidence="5" id="KW-1185">Reference proteome</keyword>
<dbReference type="Pfam" id="PF01571">
    <property type="entry name" value="GCV_T"/>
    <property type="match status" value="1"/>
</dbReference>
<dbReference type="Gene3D" id="4.10.1250.10">
    <property type="entry name" value="Aminomethyltransferase fragment"/>
    <property type="match status" value="1"/>
</dbReference>
<name>A0A0D9QLM8_PLAFR</name>
<dbReference type="InterPro" id="IPR013977">
    <property type="entry name" value="GcvT_C"/>
</dbReference>
<dbReference type="Gene3D" id="3.30.70.1400">
    <property type="entry name" value="Aminomethyltransferase beta-barrel domains"/>
    <property type="match status" value="1"/>
</dbReference>
<dbReference type="PIRSF" id="PIRSF006487">
    <property type="entry name" value="GcvT"/>
    <property type="match status" value="1"/>
</dbReference>
<dbReference type="Pfam" id="PF08669">
    <property type="entry name" value="GCV_T_C"/>
    <property type="match status" value="1"/>
</dbReference>
<evidence type="ECO:0000256" key="1">
    <source>
        <dbReference type="ARBA" id="ARBA00008609"/>
    </source>
</evidence>
<comment type="similarity">
    <text evidence="1">Belongs to the GcvT family.</text>
</comment>
<dbReference type="GeneID" id="24267697"/>
<dbReference type="RefSeq" id="XP_012335437.1">
    <property type="nucleotide sequence ID" value="XM_012480014.1"/>
</dbReference>
<dbReference type="InterPro" id="IPR029043">
    <property type="entry name" value="GcvT/YgfZ_C"/>
</dbReference>
<evidence type="ECO:0000313" key="5">
    <source>
        <dbReference type="Proteomes" id="UP000054561"/>
    </source>
</evidence>
<dbReference type="InterPro" id="IPR006222">
    <property type="entry name" value="GCVT_N"/>
</dbReference>
<dbReference type="SUPFAM" id="SSF103025">
    <property type="entry name" value="Folate-binding domain"/>
    <property type="match status" value="1"/>
</dbReference>
<proteinExistence type="inferred from homology"/>
<accession>A0A0D9QLM8</accession>